<feature type="compositionally biased region" description="Low complexity" evidence="10">
    <location>
        <begin position="1"/>
        <end position="16"/>
    </location>
</feature>
<dbReference type="Gene3D" id="3.30.40.10">
    <property type="entry name" value="Zinc/RING finger domain, C3HC4 (zinc finger)"/>
    <property type="match status" value="1"/>
</dbReference>
<comment type="similarity">
    <text evidence="8">Belongs to the RING-type zinc finger family. ATL subfamily.</text>
</comment>
<feature type="domain" description="RING-type" evidence="12">
    <location>
        <begin position="106"/>
        <end position="148"/>
    </location>
</feature>
<comment type="subcellular location">
    <subcellularLocation>
        <location evidence="1">Membrane</location>
    </subcellularLocation>
</comment>
<evidence type="ECO:0000256" key="1">
    <source>
        <dbReference type="ARBA" id="ARBA00004370"/>
    </source>
</evidence>
<dbReference type="SUPFAM" id="SSF57850">
    <property type="entry name" value="RING/U-box"/>
    <property type="match status" value="1"/>
</dbReference>
<dbReference type="EMBL" id="OZ034817">
    <property type="protein sequence ID" value="CAL1383831.1"/>
    <property type="molecule type" value="Genomic_DNA"/>
</dbReference>
<evidence type="ECO:0000256" key="3">
    <source>
        <dbReference type="ARBA" id="ARBA00022723"/>
    </source>
</evidence>
<evidence type="ECO:0000256" key="7">
    <source>
        <dbReference type="ARBA" id="ARBA00023136"/>
    </source>
</evidence>
<evidence type="ECO:0000259" key="12">
    <source>
        <dbReference type="PROSITE" id="PS50089"/>
    </source>
</evidence>
<dbReference type="PROSITE" id="PS50089">
    <property type="entry name" value="ZF_RING_2"/>
    <property type="match status" value="1"/>
</dbReference>
<dbReference type="GO" id="GO:0016020">
    <property type="term" value="C:membrane"/>
    <property type="evidence" value="ECO:0007669"/>
    <property type="project" value="UniProtKB-SubCell"/>
</dbReference>
<dbReference type="Proteomes" id="UP001497516">
    <property type="component" value="Chromosome 4"/>
</dbReference>
<evidence type="ECO:0000256" key="2">
    <source>
        <dbReference type="ARBA" id="ARBA00022692"/>
    </source>
</evidence>
<evidence type="ECO:0000256" key="6">
    <source>
        <dbReference type="ARBA" id="ARBA00022989"/>
    </source>
</evidence>
<keyword evidence="7 11" id="KW-0472">Membrane</keyword>
<feature type="transmembrane region" description="Helical" evidence="11">
    <location>
        <begin position="35"/>
        <end position="61"/>
    </location>
</feature>
<evidence type="ECO:0000256" key="9">
    <source>
        <dbReference type="PROSITE-ProRule" id="PRU00175"/>
    </source>
</evidence>
<keyword evidence="6 11" id="KW-1133">Transmembrane helix</keyword>
<keyword evidence="14" id="KW-1185">Reference proteome</keyword>
<name>A0AAV2ECY7_9ROSI</name>
<dbReference type="GO" id="GO:0008270">
    <property type="term" value="F:zinc ion binding"/>
    <property type="evidence" value="ECO:0007669"/>
    <property type="project" value="UniProtKB-KW"/>
</dbReference>
<evidence type="ECO:0000313" key="13">
    <source>
        <dbReference type="EMBL" id="CAL1383831.1"/>
    </source>
</evidence>
<evidence type="ECO:0000256" key="4">
    <source>
        <dbReference type="ARBA" id="ARBA00022771"/>
    </source>
</evidence>
<keyword evidence="4 9" id="KW-0863">Zinc-finger</keyword>
<proteinExistence type="inferred from homology"/>
<dbReference type="SMART" id="SM00184">
    <property type="entry name" value="RING"/>
    <property type="match status" value="1"/>
</dbReference>
<sequence length="171" mass="18356">MRHVALYAPSPSLNPSSPSPPPSAAAANQNGGMLLSVFLALFLPCAGMSALFVVYICLLWFASNPPINPPPANDDLKPPAKKGLSADELENLPKVTGKELTMGDECAVCLDEIEPEQIARRIPVCNHGFHIDCADKWLSKHPFCPVCRGKIDRQRLIGGEGEVEGDNDSPV</sequence>
<dbReference type="InterPro" id="IPR013083">
    <property type="entry name" value="Znf_RING/FYVE/PHD"/>
</dbReference>
<keyword evidence="2 11" id="KW-0812">Transmembrane</keyword>
<dbReference type="PANTHER" id="PTHR46539:SF2">
    <property type="entry name" value="RING-H2 FINGER PROTEIN ATL43"/>
    <property type="match status" value="1"/>
</dbReference>
<dbReference type="InterPro" id="IPR001841">
    <property type="entry name" value="Znf_RING"/>
</dbReference>
<evidence type="ECO:0000256" key="11">
    <source>
        <dbReference type="SAM" id="Phobius"/>
    </source>
</evidence>
<evidence type="ECO:0000256" key="10">
    <source>
        <dbReference type="SAM" id="MobiDB-lite"/>
    </source>
</evidence>
<dbReference type="Pfam" id="PF13639">
    <property type="entry name" value="zf-RING_2"/>
    <property type="match status" value="1"/>
</dbReference>
<evidence type="ECO:0000256" key="5">
    <source>
        <dbReference type="ARBA" id="ARBA00022833"/>
    </source>
</evidence>
<keyword evidence="3" id="KW-0479">Metal-binding</keyword>
<dbReference type="AlphaFoldDB" id="A0AAV2ECY7"/>
<dbReference type="PANTHER" id="PTHR46539">
    <property type="entry name" value="E3 UBIQUITIN-PROTEIN LIGASE ATL42"/>
    <property type="match status" value="1"/>
</dbReference>
<evidence type="ECO:0000313" key="14">
    <source>
        <dbReference type="Proteomes" id="UP001497516"/>
    </source>
</evidence>
<keyword evidence="5" id="KW-0862">Zinc</keyword>
<reference evidence="13 14" key="1">
    <citation type="submission" date="2024-04" db="EMBL/GenBank/DDBJ databases">
        <authorList>
            <person name="Fracassetti M."/>
        </authorList>
    </citation>
    <scope>NUCLEOTIDE SEQUENCE [LARGE SCALE GENOMIC DNA]</scope>
</reference>
<protein>
    <recommendedName>
        <fullName evidence="12">RING-type domain-containing protein</fullName>
    </recommendedName>
</protein>
<accession>A0AAV2ECY7</accession>
<feature type="region of interest" description="Disordered" evidence="10">
    <location>
        <begin position="1"/>
        <end position="26"/>
    </location>
</feature>
<gene>
    <name evidence="13" type="ORF">LTRI10_LOCUS25075</name>
</gene>
<organism evidence="13 14">
    <name type="scientific">Linum trigynum</name>
    <dbReference type="NCBI Taxonomy" id="586398"/>
    <lineage>
        <taxon>Eukaryota</taxon>
        <taxon>Viridiplantae</taxon>
        <taxon>Streptophyta</taxon>
        <taxon>Embryophyta</taxon>
        <taxon>Tracheophyta</taxon>
        <taxon>Spermatophyta</taxon>
        <taxon>Magnoliopsida</taxon>
        <taxon>eudicotyledons</taxon>
        <taxon>Gunneridae</taxon>
        <taxon>Pentapetalae</taxon>
        <taxon>rosids</taxon>
        <taxon>fabids</taxon>
        <taxon>Malpighiales</taxon>
        <taxon>Linaceae</taxon>
        <taxon>Linum</taxon>
    </lineage>
</organism>
<evidence type="ECO:0000256" key="8">
    <source>
        <dbReference type="ARBA" id="ARBA00024209"/>
    </source>
</evidence>